<dbReference type="RefSeq" id="WP_147201623.1">
    <property type="nucleotide sequence ID" value="NZ_BJYT01000001.1"/>
</dbReference>
<accession>A0A512B6S1</accession>
<keyword evidence="7" id="KW-1185">Reference proteome</keyword>
<dbReference type="InterPro" id="IPR011990">
    <property type="entry name" value="TPR-like_helical_dom_sf"/>
</dbReference>
<dbReference type="Proteomes" id="UP000321513">
    <property type="component" value="Unassembled WGS sequence"/>
</dbReference>
<dbReference type="PANTHER" id="PTHR45586">
    <property type="entry name" value="TPR REPEAT-CONTAINING PROTEIN PA4667"/>
    <property type="match status" value="1"/>
</dbReference>
<dbReference type="OrthoDB" id="638548at2"/>
<dbReference type="EMBL" id="BJYT01000001">
    <property type="protein sequence ID" value="GEO07661.1"/>
    <property type="molecule type" value="Genomic_DNA"/>
</dbReference>
<dbReference type="PANTHER" id="PTHR45586:SF1">
    <property type="entry name" value="LIPOPOLYSACCHARIDE ASSEMBLY PROTEIN B"/>
    <property type="match status" value="1"/>
</dbReference>
<dbReference type="InterPro" id="IPR019734">
    <property type="entry name" value="TPR_rpt"/>
</dbReference>
<evidence type="ECO:0000256" key="1">
    <source>
        <dbReference type="ARBA" id="ARBA00022737"/>
    </source>
</evidence>
<keyword evidence="5" id="KW-0732">Signal</keyword>
<evidence type="ECO:0000256" key="2">
    <source>
        <dbReference type="ARBA" id="ARBA00022803"/>
    </source>
</evidence>
<evidence type="ECO:0000256" key="5">
    <source>
        <dbReference type="SAM" id="SignalP"/>
    </source>
</evidence>
<keyword evidence="1" id="KW-0677">Repeat</keyword>
<feature type="chain" id="PRO_5021895121" evidence="5">
    <location>
        <begin position="21"/>
        <end position="561"/>
    </location>
</feature>
<name>A0A512B6S1_9BACT</name>
<gene>
    <name evidence="6" type="ORF">SAE01_01570</name>
</gene>
<dbReference type="Pfam" id="PF14559">
    <property type="entry name" value="TPR_19"/>
    <property type="match status" value="1"/>
</dbReference>
<dbReference type="Gene3D" id="1.25.40.10">
    <property type="entry name" value="Tetratricopeptide repeat domain"/>
    <property type="match status" value="3"/>
</dbReference>
<feature type="signal peptide" evidence="5">
    <location>
        <begin position="1"/>
        <end position="20"/>
    </location>
</feature>
<feature type="compositionally biased region" description="Polar residues" evidence="4">
    <location>
        <begin position="551"/>
        <end position="561"/>
    </location>
</feature>
<sequence length="561" mass="61542">MKKLTTLLLAVLLSGKLLLAQTVDEARKSLYYGRTTSARQTLDKLIAANPKNADAIYWLGQTYLNMDSIGGARQVYQNALNSGVNDPLIWVGMGHVELLEGKKDAARQRFDAAITASINKKKENPNILNAIGRAEADGPANVGDPAFGIDVLKRAAALDPNNADIYTNLGISYLKLGPDQGGNAYEAFGNALRVDPKNARASYRLGKIFQSQGNSEKFLDYYNTAATADPSFAPVYLELYDYYANRDVNKAKEYLEKYIANSDKDCSTDAAYADYLFRAGKYQESLDKAKAMENGGCKNYPGLKVIYAYDYERLGDSLQARQNIESYLSTVPADKVKPAIYEFAGKLLLKFPDQSAAATQYLEKAMNADTVPANRVAYINTIAESLGKSGNYAEQLNWYRRLAVAKPDLSARDLYFMSDAALRAGNYAAADSFGAMYIQKFPDQPQGYSGRAKAAIAADVDTTKGSAVPAVMQYIQYMEKTDKEKYKNTIISNYGYLVYVHANVQKDYPAALKDLEGILAVDPTNQYATATVAQIKKAMAGPQKQPAATPKKSTTPVKKRA</sequence>
<dbReference type="InterPro" id="IPR051012">
    <property type="entry name" value="CellSynth/LPSAsmb/PSIAsmb"/>
</dbReference>
<feature type="repeat" description="TPR" evidence="3">
    <location>
        <begin position="199"/>
        <end position="232"/>
    </location>
</feature>
<organism evidence="6 7">
    <name type="scientific">Segetibacter aerophilus</name>
    <dbReference type="NCBI Taxonomy" id="670293"/>
    <lineage>
        <taxon>Bacteria</taxon>
        <taxon>Pseudomonadati</taxon>
        <taxon>Bacteroidota</taxon>
        <taxon>Chitinophagia</taxon>
        <taxon>Chitinophagales</taxon>
        <taxon>Chitinophagaceae</taxon>
        <taxon>Segetibacter</taxon>
    </lineage>
</organism>
<dbReference type="Pfam" id="PF13414">
    <property type="entry name" value="TPR_11"/>
    <property type="match status" value="1"/>
</dbReference>
<evidence type="ECO:0000313" key="7">
    <source>
        <dbReference type="Proteomes" id="UP000321513"/>
    </source>
</evidence>
<protein>
    <submittedName>
        <fullName evidence="6">Uncharacterized protein</fullName>
    </submittedName>
</protein>
<evidence type="ECO:0000256" key="3">
    <source>
        <dbReference type="PROSITE-ProRule" id="PRU00339"/>
    </source>
</evidence>
<keyword evidence="2 3" id="KW-0802">TPR repeat</keyword>
<dbReference type="Pfam" id="PF13432">
    <property type="entry name" value="TPR_16"/>
    <property type="match status" value="1"/>
</dbReference>
<feature type="region of interest" description="Disordered" evidence="4">
    <location>
        <begin position="539"/>
        <end position="561"/>
    </location>
</feature>
<proteinExistence type="predicted"/>
<dbReference type="AlphaFoldDB" id="A0A512B6S1"/>
<dbReference type="PROSITE" id="PS50005">
    <property type="entry name" value="TPR"/>
    <property type="match status" value="1"/>
</dbReference>
<reference evidence="6 7" key="1">
    <citation type="submission" date="2019-07" db="EMBL/GenBank/DDBJ databases">
        <title>Whole genome shotgun sequence of Segetibacter aerophilus NBRC 106135.</title>
        <authorList>
            <person name="Hosoyama A."/>
            <person name="Uohara A."/>
            <person name="Ohji S."/>
            <person name="Ichikawa N."/>
        </authorList>
    </citation>
    <scope>NUCLEOTIDE SEQUENCE [LARGE SCALE GENOMIC DNA]</scope>
    <source>
        <strain evidence="6 7">NBRC 106135</strain>
    </source>
</reference>
<evidence type="ECO:0000313" key="6">
    <source>
        <dbReference type="EMBL" id="GEO07661.1"/>
    </source>
</evidence>
<dbReference type="SUPFAM" id="SSF48452">
    <property type="entry name" value="TPR-like"/>
    <property type="match status" value="1"/>
</dbReference>
<dbReference type="SMART" id="SM00028">
    <property type="entry name" value="TPR"/>
    <property type="match status" value="4"/>
</dbReference>
<comment type="caution">
    <text evidence="6">The sequence shown here is derived from an EMBL/GenBank/DDBJ whole genome shotgun (WGS) entry which is preliminary data.</text>
</comment>
<evidence type="ECO:0000256" key="4">
    <source>
        <dbReference type="SAM" id="MobiDB-lite"/>
    </source>
</evidence>